<accession>A0A7I8D8S2</accession>
<evidence type="ECO:0008006" key="3">
    <source>
        <dbReference type="Google" id="ProtNLM"/>
    </source>
</evidence>
<proteinExistence type="predicted"/>
<dbReference type="InterPro" id="IPR012851">
    <property type="entry name" value="Spore_coat_CotF-like"/>
</dbReference>
<dbReference type="Pfam" id="PF07875">
    <property type="entry name" value="Coat_F"/>
    <property type="match status" value="1"/>
</dbReference>
<gene>
    <name evidence="1" type="ORF">skT53_15090</name>
</gene>
<keyword evidence="2" id="KW-1185">Reference proteome</keyword>
<protein>
    <recommendedName>
        <fullName evidence="3">Spore coat protein</fullName>
    </recommendedName>
</protein>
<organism evidence="1 2">
    <name type="scientific">Effusibacillus dendaii</name>
    <dbReference type="NCBI Taxonomy" id="2743772"/>
    <lineage>
        <taxon>Bacteria</taxon>
        <taxon>Bacillati</taxon>
        <taxon>Bacillota</taxon>
        <taxon>Bacilli</taxon>
        <taxon>Bacillales</taxon>
        <taxon>Alicyclobacillaceae</taxon>
        <taxon>Effusibacillus</taxon>
    </lineage>
</organism>
<dbReference type="AlphaFoldDB" id="A0A7I8D8S2"/>
<evidence type="ECO:0000313" key="2">
    <source>
        <dbReference type="Proteomes" id="UP000593802"/>
    </source>
</evidence>
<dbReference type="KEGG" id="eff:skT53_15090"/>
<dbReference type="EMBL" id="AP023366">
    <property type="protein sequence ID" value="BCJ86524.1"/>
    <property type="molecule type" value="Genomic_DNA"/>
</dbReference>
<name>A0A7I8D8S2_9BACL</name>
<reference evidence="1 2" key="1">
    <citation type="submission" date="2020-08" db="EMBL/GenBank/DDBJ databases">
        <title>Complete Genome Sequence of Effusibacillus dendaii Strain skT53, Isolated from Farmland soil.</title>
        <authorList>
            <person name="Konishi T."/>
            <person name="Kawasaki H."/>
        </authorList>
    </citation>
    <scope>NUCLEOTIDE SEQUENCE [LARGE SCALE GENOMIC DNA]</scope>
    <source>
        <strain evidence="2">skT53</strain>
    </source>
</reference>
<sequence length="111" mass="13154">MQQTNQPYPPIQPEVRLNRLDDRAIATSYLLTLKRSGRDYAWAAFETTVPRLRGFLEDAFRMCSHQAYEVWQYMARKGYYPVVYAPQQTMTTLGHIYQQVPYQQPMNVYSH</sequence>
<evidence type="ECO:0000313" key="1">
    <source>
        <dbReference type="EMBL" id="BCJ86524.1"/>
    </source>
</evidence>
<dbReference type="RefSeq" id="WP_200760519.1">
    <property type="nucleotide sequence ID" value="NZ_AP023366.1"/>
</dbReference>
<dbReference type="Proteomes" id="UP000593802">
    <property type="component" value="Chromosome"/>
</dbReference>